<feature type="repeat" description="WD" evidence="2">
    <location>
        <begin position="17"/>
        <end position="58"/>
    </location>
</feature>
<sequence length="140" mass="15487">MTLWSEKDIPPLTLSQQTKHSVYSMCWSFPEQGSSLLTAGSDMRIRHWDLKNPSSSHIVVAAAGESPPPTNTTYKVIDGTEVICECCPKEEEKSSDDPNRRYPETPPVGHFDIISAISTIQTTQPLILSASKDGVVKVWK</sequence>
<dbReference type="Gene3D" id="2.130.10.10">
    <property type="entry name" value="YVTN repeat-like/Quinoprotein amine dehydrogenase"/>
    <property type="match status" value="1"/>
</dbReference>
<dbReference type="InterPro" id="IPR045162">
    <property type="entry name" value="Vps15-like"/>
</dbReference>
<keyword evidence="2" id="KW-0853">WD repeat</keyword>
<dbReference type="SUPFAM" id="SSF50978">
    <property type="entry name" value="WD40 repeat-like"/>
    <property type="match status" value="1"/>
</dbReference>
<protein>
    <submittedName>
        <fullName evidence="3">Uncharacterized protein</fullName>
    </submittedName>
</protein>
<dbReference type="Pfam" id="PF00400">
    <property type="entry name" value="WD40"/>
    <property type="match status" value="2"/>
</dbReference>
<dbReference type="InterPro" id="IPR001680">
    <property type="entry name" value="WD40_rpt"/>
</dbReference>
<organism evidence="3 4">
    <name type="scientific">Caerostris extrusa</name>
    <name type="common">Bark spider</name>
    <name type="synonym">Caerostris bankana</name>
    <dbReference type="NCBI Taxonomy" id="172846"/>
    <lineage>
        <taxon>Eukaryota</taxon>
        <taxon>Metazoa</taxon>
        <taxon>Ecdysozoa</taxon>
        <taxon>Arthropoda</taxon>
        <taxon>Chelicerata</taxon>
        <taxon>Arachnida</taxon>
        <taxon>Araneae</taxon>
        <taxon>Araneomorphae</taxon>
        <taxon>Entelegynae</taxon>
        <taxon>Araneoidea</taxon>
        <taxon>Araneidae</taxon>
        <taxon>Caerostris</taxon>
    </lineage>
</organism>
<reference evidence="3 4" key="1">
    <citation type="submission" date="2021-06" db="EMBL/GenBank/DDBJ databases">
        <title>Caerostris extrusa draft genome.</title>
        <authorList>
            <person name="Kono N."/>
            <person name="Arakawa K."/>
        </authorList>
    </citation>
    <scope>NUCLEOTIDE SEQUENCE [LARGE SCALE GENOMIC DNA]</scope>
</reference>
<evidence type="ECO:0000256" key="2">
    <source>
        <dbReference type="PROSITE-ProRule" id="PRU00221"/>
    </source>
</evidence>
<dbReference type="GO" id="GO:0004674">
    <property type="term" value="F:protein serine/threonine kinase activity"/>
    <property type="evidence" value="ECO:0007669"/>
    <property type="project" value="InterPro"/>
</dbReference>
<dbReference type="GO" id="GO:0034272">
    <property type="term" value="C:phosphatidylinositol 3-kinase complex, class III, type II"/>
    <property type="evidence" value="ECO:0007669"/>
    <property type="project" value="TreeGrafter"/>
</dbReference>
<dbReference type="GO" id="GO:0071561">
    <property type="term" value="C:nucleus-vacuole junction"/>
    <property type="evidence" value="ECO:0007669"/>
    <property type="project" value="TreeGrafter"/>
</dbReference>
<gene>
    <name evidence="3" type="primary">PIK3R4_2</name>
    <name evidence="3" type="ORF">CEXT_690021</name>
</gene>
<evidence type="ECO:0000256" key="1">
    <source>
        <dbReference type="ARBA" id="ARBA00022741"/>
    </source>
</evidence>
<dbReference type="PROSITE" id="PS50294">
    <property type="entry name" value="WD_REPEATS_REGION"/>
    <property type="match status" value="1"/>
</dbReference>
<keyword evidence="1" id="KW-0547">Nucleotide-binding</keyword>
<dbReference type="InterPro" id="IPR036322">
    <property type="entry name" value="WD40_repeat_dom_sf"/>
</dbReference>
<comment type="caution">
    <text evidence="3">The sequence shown here is derived from an EMBL/GenBank/DDBJ whole genome shotgun (WGS) entry which is preliminary data.</text>
</comment>
<dbReference type="GO" id="GO:0016236">
    <property type="term" value="P:macroautophagy"/>
    <property type="evidence" value="ECO:0007669"/>
    <property type="project" value="InterPro"/>
</dbReference>
<evidence type="ECO:0000313" key="4">
    <source>
        <dbReference type="Proteomes" id="UP001054945"/>
    </source>
</evidence>
<dbReference type="PANTHER" id="PTHR17583">
    <property type="entry name" value="PHOSPHOINOSITIDE 3-KINASE REGULATORY SUBUNIT 4"/>
    <property type="match status" value="1"/>
</dbReference>
<dbReference type="PROSITE" id="PS50082">
    <property type="entry name" value="WD_REPEATS_2"/>
    <property type="match status" value="2"/>
</dbReference>
<proteinExistence type="predicted"/>
<dbReference type="PANTHER" id="PTHR17583:SF0">
    <property type="entry name" value="PHOSPHOINOSITIDE 3-KINASE REGULATORY SUBUNIT 4"/>
    <property type="match status" value="1"/>
</dbReference>
<dbReference type="Proteomes" id="UP001054945">
    <property type="component" value="Unassembled WGS sequence"/>
</dbReference>
<dbReference type="GO" id="GO:0045324">
    <property type="term" value="P:late endosome to vacuole transport"/>
    <property type="evidence" value="ECO:0007669"/>
    <property type="project" value="InterPro"/>
</dbReference>
<accession>A0AAV4QE64</accession>
<name>A0AAV4QE64_CAEEX</name>
<feature type="repeat" description="WD" evidence="2">
    <location>
        <begin position="107"/>
        <end position="140"/>
    </location>
</feature>
<dbReference type="GO" id="GO:0005770">
    <property type="term" value="C:late endosome"/>
    <property type="evidence" value="ECO:0007669"/>
    <property type="project" value="TreeGrafter"/>
</dbReference>
<dbReference type="SMART" id="SM00320">
    <property type="entry name" value="WD40"/>
    <property type="match status" value="2"/>
</dbReference>
<dbReference type="GO" id="GO:0000166">
    <property type="term" value="F:nucleotide binding"/>
    <property type="evidence" value="ECO:0007669"/>
    <property type="project" value="UniProtKB-KW"/>
</dbReference>
<dbReference type="AlphaFoldDB" id="A0AAV4QE64"/>
<dbReference type="EMBL" id="BPLR01005981">
    <property type="protein sequence ID" value="GIY06606.1"/>
    <property type="molecule type" value="Genomic_DNA"/>
</dbReference>
<dbReference type="InterPro" id="IPR015943">
    <property type="entry name" value="WD40/YVTN_repeat-like_dom_sf"/>
</dbReference>
<evidence type="ECO:0000313" key="3">
    <source>
        <dbReference type="EMBL" id="GIY06606.1"/>
    </source>
</evidence>
<keyword evidence="4" id="KW-1185">Reference proteome</keyword>
<dbReference type="GO" id="GO:0006623">
    <property type="term" value="P:protein targeting to vacuole"/>
    <property type="evidence" value="ECO:0007669"/>
    <property type="project" value="TreeGrafter"/>
</dbReference>
<dbReference type="GO" id="GO:0034271">
    <property type="term" value="C:phosphatidylinositol 3-kinase complex, class III, type I"/>
    <property type="evidence" value="ECO:0007669"/>
    <property type="project" value="TreeGrafter"/>
</dbReference>